<keyword evidence="2" id="KW-1133">Transmembrane helix</keyword>
<keyword evidence="2" id="KW-0812">Transmembrane</keyword>
<feature type="transmembrane region" description="Helical" evidence="2">
    <location>
        <begin position="76"/>
        <end position="95"/>
    </location>
</feature>
<dbReference type="RefSeq" id="XP_056057447.1">
    <property type="nucleotide sequence ID" value="XM_056197359.1"/>
</dbReference>
<keyword evidence="2" id="KW-0472">Membrane</keyword>
<keyword evidence="4" id="KW-1185">Reference proteome</keyword>
<dbReference type="AlphaFoldDB" id="A0A9W8UN38"/>
<reference evidence="3" key="1">
    <citation type="journal article" date="2023" name="Access Microbiol">
        <title>De-novo genome assembly for Akanthomyces muscarius, a biocontrol agent of insect agricultural pests.</title>
        <authorList>
            <person name="Erdos Z."/>
            <person name="Studholme D.J."/>
            <person name="Raymond B."/>
            <person name="Sharma M."/>
        </authorList>
    </citation>
    <scope>NUCLEOTIDE SEQUENCE</scope>
    <source>
        <strain evidence="3">Ve6</strain>
    </source>
</reference>
<evidence type="ECO:0000256" key="1">
    <source>
        <dbReference type="SAM" id="MobiDB-lite"/>
    </source>
</evidence>
<gene>
    <name evidence="3" type="ORF">LMH87_008349</name>
</gene>
<feature type="transmembrane region" description="Helical" evidence="2">
    <location>
        <begin position="30"/>
        <end position="48"/>
    </location>
</feature>
<dbReference type="EMBL" id="JAJHUN010000005">
    <property type="protein sequence ID" value="KAJ4159448.1"/>
    <property type="molecule type" value="Genomic_DNA"/>
</dbReference>
<name>A0A9W8UN38_AKAMU</name>
<evidence type="ECO:0000313" key="4">
    <source>
        <dbReference type="Proteomes" id="UP001144673"/>
    </source>
</evidence>
<feature type="region of interest" description="Disordered" evidence="1">
    <location>
        <begin position="1"/>
        <end position="21"/>
    </location>
</feature>
<dbReference type="GeneID" id="80895508"/>
<protein>
    <submittedName>
        <fullName evidence="3">Uncharacterized protein</fullName>
    </submittedName>
</protein>
<evidence type="ECO:0000313" key="3">
    <source>
        <dbReference type="EMBL" id="KAJ4159448.1"/>
    </source>
</evidence>
<accession>A0A9W8UN38</accession>
<evidence type="ECO:0000256" key="2">
    <source>
        <dbReference type="SAM" id="Phobius"/>
    </source>
</evidence>
<dbReference type="Proteomes" id="UP001144673">
    <property type="component" value="Unassembled WGS sequence"/>
</dbReference>
<comment type="caution">
    <text evidence="3">The sequence shown here is derived from an EMBL/GenBank/DDBJ whole genome shotgun (WGS) entry which is preliminary data.</text>
</comment>
<organism evidence="3 4">
    <name type="scientific">Akanthomyces muscarius</name>
    <name type="common">Entomopathogenic fungus</name>
    <name type="synonym">Lecanicillium muscarium</name>
    <dbReference type="NCBI Taxonomy" id="2231603"/>
    <lineage>
        <taxon>Eukaryota</taxon>
        <taxon>Fungi</taxon>
        <taxon>Dikarya</taxon>
        <taxon>Ascomycota</taxon>
        <taxon>Pezizomycotina</taxon>
        <taxon>Sordariomycetes</taxon>
        <taxon>Hypocreomycetidae</taxon>
        <taxon>Hypocreales</taxon>
        <taxon>Cordycipitaceae</taxon>
        <taxon>Akanthomyces</taxon>
    </lineage>
</organism>
<proteinExistence type="predicted"/>
<sequence length="226" mass="25108">MEPRAVPTVAPSVKPKSRATNTAHSLRKSLAPGLFLVATILALQLAAYSWPRRWIASGAPILTFFLLHGDNSGHRVLPFCHIWTLFATVNLAYAVASTSWLLYWVFMVLCYPTIYITCLFQYKPVGVVTRWMLRGLLKQLHFVDDKIALFDIPALEIDVDVDGLMVLRGVTLSLSTLSFTVHGVEVGIKLSDDLELAIQTERVTVALFRSIESQIKAPRQKAVDGA</sequence>
<feature type="transmembrane region" description="Helical" evidence="2">
    <location>
        <begin position="101"/>
        <end position="122"/>
    </location>
</feature>
<dbReference type="KEGG" id="amus:LMH87_008349"/>